<feature type="transmembrane region" description="Helical" evidence="8">
    <location>
        <begin position="433"/>
        <end position="454"/>
    </location>
</feature>
<dbReference type="InterPro" id="IPR003864">
    <property type="entry name" value="CSC1/OSCA1-like_7TM"/>
</dbReference>
<evidence type="ECO:0000256" key="8">
    <source>
        <dbReference type="SAM" id="Phobius"/>
    </source>
</evidence>
<evidence type="ECO:0000313" key="13">
    <source>
        <dbReference type="Proteomes" id="UP001201262"/>
    </source>
</evidence>
<comment type="caution">
    <text evidence="12">The sequence shown here is derived from an EMBL/GenBank/DDBJ whole genome shotgun (WGS) entry which is preliminary data.</text>
</comment>
<feature type="transmembrane region" description="Helical" evidence="8">
    <location>
        <begin position="124"/>
        <end position="145"/>
    </location>
</feature>
<dbReference type="Proteomes" id="UP001201262">
    <property type="component" value="Unassembled WGS sequence"/>
</dbReference>
<feature type="transmembrane region" description="Helical" evidence="8">
    <location>
        <begin position="691"/>
        <end position="713"/>
    </location>
</feature>
<sequence>MEHITASPMIDYTATAAFQAVIENTAVPGNDTSYWEPDTQRDLLTQFVISITLGLVAFFSFCLLRPKWAELYAARRRRRNAASSLPELPDTLFGWLPVLYRIGDEEILNSAGLDAYVFLSFFKFALRFLSATFFFAATIISPLHWRYIGKTGIPGIDRPPTDDDEKNKTDPTYLWIYVIFPYVFTGIAVYLLIQETNKIIGIRQKYLGTQTSTTDRTIRLSGIPPELRSEEKIKEYVESLQIGKVEIISLCRNWHELDSLMEERKKILKQLERAWTKHLGYKQRQRYNDTLPLVHAARVRSESIRSESGTESSQLLGSEDGRVPVRRHDDGRPKHRMWYGPLRLRYKNVDSIDYFEEKLRRLDENIVSVRQKDYSTSGLAFVTMESIAACQMAVQAVLDPNPMQMGATLAPAPADVVWKNTYISRSNRIYRSWSITVIIGFLTVFWSVLLVPFVSLLNLSTLHEAIPGLADALVRHPLVGSLVRTGMPTLFWSSLTVAVPFLYSWLSSLQGMTSRGDRELSLISKNFFFSFFNLFFLFTVLGSASNFWDLLKRLQESFKDATTIAFALARSLEDLSRFYINLIILQGLGLFPFRLLEFGSVIMYPINVLSAKTPRDYAELSTPPIFRYGFSIPQTILILVICIVYSVFPSSWLICLCGLVYFFFGHIIYKYQLLYAMDHQQHSTGRAWPMICSRVFLGLVFFQLAVIGSLALRRAVTKSLLLLPLLVTTVWFTYFFARTYEPLMKFIALRSIDPDNPNNNGDSENSLGSPTLVSPPSGLDRDSLLILIGGREIGLRLKKYVNPNLTIPLDGPWIPSTDGSIMVRPSTYDESNNGAV</sequence>
<dbReference type="GO" id="GO:0005886">
    <property type="term" value="C:plasma membrane"/>
    <property type="evidence" value="ECO:0007669"/>
    <property type="project" value="TreeGrafter"/>
</dbReference>
<feature type="transmembrane region" description="Helical" evidence="8">
    <location>
        <begin position="43"/>
        <end position="64"/>
    </location>
</feature>
<feature type="transmembrane region" description="Helical" evidence="8">
    <location>
        <begin position="625"/>
        <end position="645"/>
    </location>
</feature>
<keyword evidence="3" id="KW-0813">Transport</keyword>
<feature type="transmembrane region" description="Helical" evidence="8">
    <location>
        <begin position="719"/>
        <end position="737"/>
    </location>
</feature>
<keyword evidence="13" id="KW-1185">Reference proteome</keyword>
<feature type="compositionally biased region" description="Basic and acidic residues" evidence="7">
    <location>
        <begin position="319"/>
        <end position="329"/>
    </location>
</feature>
<feature type="transmembrane region" description="Helical" evidence="8">
    <location>
        <begin position="651"/>
        <end position="671"/>
    </location>
</feature>
<feature type="domain" description="CSC1/OSCA1-like cytosolic" evidence="11">
    <location>
        <begin position="215"/>
        <end position="420"/>
    </location>
</feature>
<dbReference type="AlphaFoldDB" id="A0AAD4L0S0"/>
<dbReference type="RefSeq" id="XP_046076413.1">
    <property type="nucleotide sequence ID" value="XM_046217841.1"/>
</dbReference>
<evidence type="ECO:0000259" key="9">
    <source>
        <dbReference type="Pfam" id="PF02714"/>
    </source>
</evidence>
<dbReference type="InterPro" id="IPR027815">
    <property type="entry name" value="CSC1/OSCA1-like_cyt"/>
</dbReference>
<reference evidence="12" key="1">
    <citation type="submission" date="2021-12" db="EMBL/GenBank/DDBJ databases">
        <title>Convergent genome expansion in fungi linked to evolution of root-endophyte symbiosis.</title>
        <authorList>
            <consortium name="DOE Joint Genome Institute"/>
            <person name="Ke Y.-H."/>
            <person name="Bonito G."/>
            <person name="Liao H.-L."/>
            <person name="Looney B."/>
            <person name="Rojas-Flechas A."/>
            <person name="Nash J."/>
            <person name="Hameed K."/>
            <person name="Schadt C."/>
            <person name="Martin F."/>
            <person name="Crous P.W."/>
            <person name="Miettinen O."/>
            <person name="Magnuson J.K."/>
            <person name="Labbe J."/>
            <person name="Jacobson D."/>
            <person name="Doktycz M.J."/>
            <person name="Veneault-Fourrey C."/>
            <person name="Kuo A."/>
            <person name="Mondo S."/>
            <person name="Calhoun S."/>
            <person name="Riley R."/>
            <person name="Ohm R."/>
            <person name="LaButti K."/>
            <person name="Andreopoulos B."/>
            <person name="Pangilinan J."/>
            <person name="Nolan M."/>
            <person name="Tritt A."/>
            <person name="Clum A."/>
            <person name="Lipzen A."/>
            <person name="Daum C."/>
            <person name="Barry K."/>
            <person name="Grigoriev I.V."/>
            <person name="Vilgalys R."/>
        </authorList>
    </citation>
    <scope>NUCLEOTIDE SEQUENCE</scope>
    <source>
        <strain evidence="12">PMI_201</strain>
    </source>
</reference>
<evidence type="ECO:0000256" key="7">
    <source>
        <dbReference type="SAM" id="MobiDB-lite"/>
    </source>
</evidence>
<feature type="transmembrane region" description="Helical" evidence="8">
    <location>
        <begin position="489"/>
        <end position="506"/>
    </location>
</feature>
<dbReference type="InterPro" id="IPR045122">
    <property type="entry name" value="Csc1-like"/>
</dbReference>
<keyword evidence="4 8" id="KW-0812">Transmembrane</keyword>
<dbReference type="Pfam" id="PF13967">
    <property type="entry name" value="RSN1_TM"/>
    <property type="match status" value="1"/>
</dbReference>
<name>A0AAD4L0S0_9EURO</name>
<feature type="transmembrane region" description="Helical" evidence="8">
    <location>
        <begin position="174"/>
        <end position="193"/>
    </location>
</feature>
<dbReference type="Pfam" id="PF02714">
    <property type="entry name" value="RSN1_7TM"/>
    <property type="match status" value="1"/>
</dbReference>
<evidence type="ECO:0000259" key="10">
    <source>
        <dbReference type="Pfam" id="PF13967"/>
    </source>
</evidence>
<evidence type="ECO:0000313" key="12">
    <source>
        <dbReference type="EMBL" id="KAH8703395.1"/>
    </source>
</evidence>
<evidence type="ECO:0000256" key="4">
    <source>
        <dbReference type="ARBA" id="ARBA00022692"/>
    </source>
</evidence>
<feature type="domain" description="CSC1/OSCA1-like N-terminal transmembrane" evidence="10">
    <location>
        <begin position="43"/>
        <end position="195"/>
    </location>
</feature>
<evidence type="ECO:0000256" key="2">
    <source>
        <dbReference type="ARBA" id="ARBA00007779"/>
    </source>
</evidence>
<dbReference type="PANTHER" id="PTHR13018">
    <property type="entry name" value="PROBABLE MEMBRANE PROTEIN DUF221-RELATED"/>
    <property type="match status" value="1"/>
</dbReference>
<evidence type="ECO:0000256" key="1">
    <source>
        <dbReference type="ARBA" id="ARBA00004141"/>
    </source>
</evidence>
<gene>
    <name evidence="12" type="ORF">BGW36DRAFT_393745</name>
</gene>
<dbReference type="EMBL" id="JAJTJA010000002">
    <property type="protein sequence ID" value="KAH8703395.1"/>
    <property type="molecule type" value="Genomic_DNA"/>
</dbReference>
<comment type="subcellular location">
    <subcellularLocation>
        <location evidence="1">Membrane</location>
        <topology evidence="1">Multi-pass membrane protein</topology>
    </subcellularLocation>
</comment>
<comment type="similarity">
    <text evidence="2">Belongs to the CSC1 (TC 1.A.17) family.</text>
</comment>
<keyword evidence="5 8" id="KW-1133">Transmembrane helix</keyword>
<dbReference type="GeneID" id="70248128"/>
<accession>A0AAD4L0S0</accession>
<dbReference type="Pfam" id="PF14703">
    <property type="entry name" value="PHM7_cyt"/>
    <property type="match status" value="1"/>
</dbReference>
<evidence type="ECO:0000256" key="5">
    <source>
        <dbReference type="ARBA" id="ARBA00022989"/>
    </source>
</evidence>
<proteinExistence type="inferred from homology"/>
<evidence type="ECO:0000256" key="3">
    <source>
        <dbReference type="ARBA" id="ARBA00022448"/>
    </source>
</evidence>
<dbReference type="PANTHER" id="PTHR13018:SF5">
    <property type="entry name" value="RE44586P"/>
    <property type="match status" value="1"/>
</dbReference>
<keyword evidence="6 8" id="KW-0472">Membrane</keyword>
<protein>
    <submittedName>
        <fullName evidence="12">DUF221 domain protein</fullName>
    </submittedName>
</protein>
<evidence type="ECO:0000256" key="6">
    <source>
        <dbReference type="ARBA" id="ARBA00023136"/>
    </source>
</evidence>
<dbReference type="InterPro" id="IPR032880">
    <property type="entry name" value="CSC1/OSCA1-like_N"/>
</dbReference>
<dbReference type="GO" id="GO:0005227">
    <property type="term" value="F:calcium-activated cation channel activity"/>
    <property type="evidence" value="ECO:0007669"/>
    <property type="project" value="InterPro"/>
</dbReference>
<feature type="compositionally biased region" description="Polar residues" evidence="7">
    <location>
        <begin position="306"/>
        <end position="316"/>
    </location>
</feature>
<feature type="transmembrane region" description="Helical" evidence="8">
    <location>
        <begin position="527"/>
        <end position="548"/>
    </location>
</feature>
<evidence type="ECO:0000259" key="11">
    <source>
        <dbReference type="Pfam" id="PF14703"/>
    </source>
</evidence>
<feature type="region of interest" description="Disordered" evidence="7">
    <location>
        <begin position="302"/>
        <end position="329"/>
    </location>
</feature>
<feature type="domain" description="CSC1/OSCA1-like 7TM region" evidence="9">
    <location>
        <begin position="431"/>
        <end position="709"/>
    </location>
</feature>
<organism evidence="12 13">
    <name type="scientific">Talaromyces proteolyticus</name>
    <dbReference type="NCBI Taxonomy" id="1131652"/>
    <lineage>
        <taxon>Eukaryota</taxon>
        <taxon>Fungi</taxon>
        <taxon>Dikarya</taxon>
        <taxon>Ascomycota</taxon>
        <taxon>Pezizomycotina</taxon>
        <taxon>Eurotiomycetes</taxon>
        <taxon>Eurotiomycetidae</taxon>
        <taxon>Eurotiales</taxon>
        <taxon>Trichocomaceae</taxon>
        <taxon>Talaromyces</taxon>
        <taxon>Talaromyces sect. Bacilispori</taxon>
    </lineage>
</organism>